<dbReference type="AlphaFoldDB" id="A0A1L3SZS5"/>
<name>A0A1L3SZS5_9HYPH</name>
<keyword evidence="4" id="KW-1185">Reference proteome</keyword>
<evidence type="ECO:0000256" key="2">
    <source>
        <dbReference type="SAM" id="SignalP"/>
    </source>
</evidence>
<geneLocation type="plasmid" evidence="3">
    <name>unnamed1</name>
</geneLocation>
<gene>
    <name evidence="3" type="ORF">BSQ44_25920</name>
</gene>
<keyword evidence="2" id="KW-0732">Signal</keyword>
<feature type="signal peptide" evidence="2">
    <location>
        <begin position="1"/>
        <end position="28"/>
    </location>
</feature>
<evidence type="ECO:0000313" key="3">
    <source>
        <dbReference type="EMBL" id="APH74927.1"/>
    </source>
</evidence>
<proteinExistence type="predicted"/>
<dbReference type="Proteomes" id="UP000182840">
    <property type="component" value="Plasmid unnamed1"/>
</dbReference>
<protein>
    <submittedName>
        <fullName evidence="3">Uncharacterized protein</fullName>
    </submittedName>
</protein>
<evidence type="ECO:0000256" key="1">
    <source>
        <dbReference type="SAM" id="MobiDB-lite"/>
    </source>
</evidence>
<sequence length="116" mass="12053">MTRSYKHLLAMLLAIVAMSALSLSAVQAGTMAVEMSGMADGMSASGDCVTPCPGEQDDADPMACPPVCVAPVVAVLPSIMTLDVASTSLHYVFPYSPHLGRESLPDPYPPRTRGSA</sequence>
<dbReference type="EMBL" id="CP018172">
    <property type="protein sequence ID" value="APH74927.1"/>
    <property type="molecule type" value="Genomic_DNA"/>
</dbReference>
<evidence type="ECO:0000313" key="4">
    <source>
        <dbReference type="Proteomes" id="UP000182840"/>
    </source>
</evidence>
<reference evidence="3 4" key="1">
    <citation type="submission" date="2016-11" db="EMBL/GenBank/DDBJ databases">
        <title>Mesorhizobium oceanicum sp. nov., isolated from deep seawater in South China Sea.</title>
        <authorList>
            <person name="Fu G.-Y."/>
        </authorList>
    </citation>
    <scope>NUCLEOTIDE SEQUENCE [LARGE SCALE GENOMIC DNA]</scope>
    <source>
        <strain evidence="3 4">B7</strain>
        <plasmid evidence="4">Plasmid unnamed1</plasmid>
    </source>
</reference>
<dbReference type="KEGG" id="meso:BSQ44_25920"/>
<accession>A0A1L3SZS5</accession>
<feature type="chain" id="PRO_5012950451" evidence="2">
    <location>
        <begin position="29"/>
        <end position="116"/>
    </location>
</feature>
<feature type="region of interest" description="Disordered" evidence="1">
    <location>
        <begin position="97"/>
        <end position="116"/>
    </location>
</feature>
<organism evidence="3 4">
    <name type="scientific">Aquibium oceanicum</name>
    <dbReference type="NCBI Taxonomy" id="1670800"/>
    <lineage>
        <taxon>Bacteria</taxon>
        <taxon>Pseudomonadati</taxon>
        <taxon>Pseudomonadota</taxon>
        <taxon>Alphaproteobacteria</taxon>
        <taxon>Hyphomicrobiales</taxon>
        <taxon>Phyllobacteriaceae</taxon>
        <taxon>Aquibium</taxon>
    </lineage>
</organism>
<keyword evidence="3" id="KW-0614">Plasmid</keyword>